<reference evidence="1" key="1">
    <citation type="journal article" date="2020" name="mSystems">
        <title>Genome- and Community-Level Interaction Insights into Carbon Utilization and Element Cycling Functions of Hydrothermarchaeota in Hydrothermal Sediment.</title>
        <authorList>
            <person name="Zhou Z."/>
            <person name="Liu Y."/>
            <person name="Xu W."/>
            <person name="Pan J."/>
            <person name="Luo Z.H."/>
            <person name="Li M."/>
        </authorList>
    </citation>
    <scope>NUCLEOTIDE SEQUENCE [LARGE SCALE GENOMIC DNA]</scope>
    <source>
        <strain evidence="1">SpSt-102</strain>
    </source>
</reference>
<proteinExistence type="predicted"/>
<accession>A0A7C5Z332</accession>
<dbReference type="EMBL" id="DRUZ01000010">
    <property type="protein sequence ID" value="HHS01075.1"/>
    <property type="molecule type" value="Genomic_DNA"/>
</dbReference>
<gene>
    <name evidence="1" type="ORF">ENL71_00775</name>
</gene>
<dbReference type="AlphaFoldDB" id="A0A7C5Z332"/>
<evidence type="ECO:0000313" key="1">
    <source>
        <dbReference type="EMBL" id="HHS01075.1"/>
    </source>
</evidence>
<sequence length="108" mass="13058">MSNNTSWFIILQRQWREQKNEEISEFEEGGDANMKWLRIKDEWVPVNRIRKITIESGLLCYKVIMEVQNYSYILSTFKKHEEAEEYVRQLVKTIIQQDMIEIETIQNA</sequence>
<protein>
    <submittedName>
        <fullName evidence="1">Uncharacterized protein</fullName>
    </submittedName>
</protein>
<organism evidence="1">
    <name type="scientific">Caldicellulosiruptor owensensis</name>
    <dbReference type="NCBI Taxonomy" id="55205"/>
    <lineage>
        <taxon>Bacteria</taxon>
        <taxon>Bacillati</taxon>
        <taxon>Bacillota</taxon>
        <taxon>Bacillota incertae sedis</taxon>
        <taxon>Caldicellulosiruptorales</taxon>
        <taxon>Caldicellulosiruptoraceae</taxon>
        <taxon>Caldicellulosiruptor</taxon>
    </lineage>
</organism>
<comment type="caution">
    <text evidence="1">The sequence shown here is derived from an EMBL/GenBank/DDBJ whole genome shotgun (WGS) entry which is preliminary data.</text>
</comment>
<name>A0A7C5Z332_9FIRM</name>